<dbReference type="EMBL" id="CADEPI010000070">
    <property type="protein sequence ID" value="CAB3372247.1"/>
    <property type="molecule type" value="Genomic_DNA"/>
</dbReference>
<dbReference type="AlphaFoldDB" id="A0A8S1CU65"/>
<dbReference type="GO" id="GO:0008270">
    <property type="term" value="F:zinc ion binding"/>
    <property type="evidence" value="ECO:0007669"/>
    <property type="project" value="UniProtKB-KW"/>
</dbReference>
<feature type="domain" description="BTB" evidence="5">
    <location>
        <begin position="40"/>
        <end position="105"/>
    </location>
</feature>
<dbReference type="InterPro" id="IPR051095">
    <property type="entry name" value="Dros_DevTransReg"/>
</dbReference>
<keyword evidence="2" id="KW-0539">Nucleus</keyword>
<evidence type="ECO:0000259" key="6">
    <source>
        <dbReference type="PROSITE" id="PS50157"/>
    </source>
</evidence>
<keyword evidence="3" id="KW-0862">Zinc</keyword>
<keyword evidence="3" id="KW-0479">Metal-binding</keyword>
<protein>
    <recommendedName>
        <fullName evidence="9">BTB domain-containing protein</fullName>
    </recommendedName>
</protein>
<feature type="region of interest" description="Disordered" evidence="4">
    <location>
        <begin position="154"/>
        <end position="211"/>
    </location>
</feature>
<organism evidence="7 8">
    <name type="scientific">Cloeon dipterum</name>
    <dbReference type="NCBI Taxonomy" id="197152"/>
    <lineage>
        <taxon>Eukaryota</taxon>
        <taxon>Metazoa</taxon>
        <taxon>Ecdysozoa</taxon>
        <taxon>Arthropoda</taxon>
        <taxon>Hexapoda</taxon>
        <taxon>Insecta</taxon>
        <taxon>Pterygota</taxon>
        <taxon>Palaeoptera</taxon>
        <taxon>Ephemeroptera</taxon>
        <taxon>Pisciforma</taxon>
        <taxon>Baetidae</taxon>
        <taxon>Cloeon</taxon>
    </lineage>
</organism>
<dbReference type="InterPro" id="IPR015318">
    <property type="entry name" value="Znf_GAGA-bd_fac"/>
</dbReference>
<evidence type="ECO:0000256" key="2">
    <source>
        <dbReference type="ARBA" id="ARBA00023242"/>
    </source>
</evidence>
<feature type="domain" description="C2H2-type" evidence="6">
    <location>
        <begin position="214"/>
        <end position="242"/>
    </location>
</feature>
<evidence type="ECO:0000259" key="5">
    <source>
        <dbReference type="PROSITE" id="PS50097"/>
    </source>
</evidence>
<dbReference type="GO" id="GO:0005634">
    <property type="term" value="C:nucleus"/>
    <property type="evidence" value="ECO:0007669"/>
    <property type="project" value="UniProtKB-SubCell"/>
</dbReference>
<dbReference type="Pfam" id="PF09237">
    <property type="entry name" value="GAGA"/>
    <property type="match status" value="1"/>
</dbReference>
<dbReference type="PROSITE" id="PS50097">
    <property type="entry name" value="BTB"/>
    <property type="match status" value="1"/>
</dbReference>
<gene>
    <name evidence="7" type="ORF">CLODIP_2_CD10938</name>
</gene>
<proteinExistence type="predicted"/>
<dbReference type="PROSITE" id="PS50157">
    <property type="entry name" value="ZINC_FINGER_C2H2_2"/>
    <property type="match status" value="1"/>
</dbReference>
<dbReference type="InterPro" id="IPR000210">
    <property type="entry name" value="BTB/POZ_dom"/>
</dbReference>
<name>A0A8S1CU65_9INSE</name>
<evidence type="ECO:0000256" key="1">
    <source>
        <dbReference type="ARBA" id="ARBA00004123"/>
    </source>
</evidence>
<reference evidence="7 8" key="1">
    <citation type="submission" date="2020-04" db="EMBL/GenBank/DDBJ databases">
        <authorList>
            <person name="Alioto T."/>
            <person name="Alioto T."/>
            <person name="Gomez Garrido J."/>
        </authorList>
    </citation>
    <scope>NUCLEOTIDE SEQUENCE [LARGE SCALE GENOMIC DNA]</scope>
</reference>
<accession>A0A8S1CU65</accession>
<dbReference type="GO" id="GO:0003006">
    <property type="term" value="P:developmental process involved in reproduction"/>
    <property type="evidence" value="ECO:0007669"/>
    <property type="project" value="UniProtKB-ARBA"/>
</dbReference>
<comment type="subcellular location">
    <subcellularLocation>
        <location evidence="1">Nucleus</location>
    </subcellularLocation>
</comment>
<dbReference type="GO" id="GO:0048468">
    <property type="term" value="P:cell development"/>
    <property type="evidence" value="ECO:0007669"/>
    <property type="project" value="UniProtKB-ARBA"/>
</dbReference>
<dbReference type="Gene3D" id="3.30.160.60">
    <property type="entry name" value="Classic Zinc Finger"/>
    <property type="match status" value="1"/>
</dbReference>
<evidence type="ECO:0000256" key="4">
    <source>
        <dbReference type="SAM" id="MobiDB-lite"/>
    </source>
</evidence>
<keyword evidence="3" id="KW-0863">Zinc-finger</keyword>
<dbReference type="SMART" id="SM00225">
    <property type="entry name" value="BTB"/>
    <property type="match status" value="1"/>
</dbReference>
<evidence type="ECO:0008006" key="9">
    <source>
        <dbReference type="Google" id="ProtNLM"/>
    </source>
</evidence>
<dbReference type="PROSITE" id="PS00028">
    <property type="entry name" value="ZINC_FINGER_C2H2_1"/>
    <property type="match status" value="1"/>
</dbReference>
<keyword evidence="8" id="KW-1185">Reference proteome</keyword>
<dbReference type="GO" id="GO:0006357">
    <property type="term" value="P:regulation of transcription by RNA polymerase II"/>
    <property type="evidence" value="ECO:0007669"/>
    <property type="project" value="TreeGrafter"/>
</dbReference>
<dbReference type="InterPro" id="IPR013087">
    <property type="entry name" value="Znf_C2H2_type"/>
</dbReference>
<dbReference type="PANTHER" id="PTHR23110:SF10">
    <property type="entry name" value="TRANSCRIPTION FACTOR GAGA"/>
    <property type="match status" value="1"/>
</dbReference>
<dbReference type="SUPFAM" id="SSF54695">
    <property type="entry name" value="POZ domain"/>
    <property type="match status" value="1"/>
</dbReference>
<dbReference type="Proteomes" id="UP000494165">
    <property type="component" value="Unassembled WGS sequence"/>
</dbReference>
<dbReference type="GO" id="GO:0048513">
    <property type="term" value="P:animal organ development"/>
    <property type="evidence" value="ECO:0007669"/>
    <property type="project" value="UniProtKB-ARBA"/>
</dbReference>
<sequence>MSSTVEKPDANNQLYNLTWGDFSSSLATSIQNFRSQGDLVDVTLSAGGRSFPAHKIVLSAASPFLLDLLKNASCNHPILVIPGVSPKDMEALLEFVYHGEVSVDPDHLPSLLQAAQCLNIQGLAPGALHPDIKFEETSQFISKDAINMLFPAKPKKKTKRKSCSESQTGSSGQKKKRSADPEAQVAVAPVCTNENSSDGSGVSNKIRGASDQPTSCPFCGAMLRQARNLRRHLEMLHFGVGKVPSNIELGDTQSSSSPAPLSSDSSSTMVVLPSALCQPVMEAAEPPPPPLGNLVPEVAASCMQPTSTVASSFFSYTHPDALLDPHRPVDQHASAFRGVGIVPRADPGSHSEV</sequence>
<dbReference type="Gene3D" id="3.30.710.10">
    <property type="entry name" value="Potassium Channel Kv1.1, Chain A"/>
    <property type="match status" value="1"/>
</dbReference>
<dbReference type="CDD" id="cd18315">
    <property type="entry name" value="BTB_POZ_BAB-like"/>
    <property type="match status" value="1"/>
</dbReference>
<feature type="compositionally biased region" description="Polar residues" evidence="4">
    <location>
        <begin position="192"/>
        <end position="203"/>
    </location>
</feature>
<dbReference type="Pfam" id="PF00651">
    <property type="entry name" value="BTB"/>
    <property type="match status" value="1"/>
</dbReference>
<comment type="caution">
    <text evidence="7">The sequence shown here is derived from an EMBL/GenBank/DDBJ whole genome shotgun (WGS) entry which is preliminary data.</text>
</comment>
<evidence type="ECO:0000256" key="3">
    <source>
        <dbReference type="PROSITE-ProRule" id="PRU00042"/>
    </source>
</evidence>
<evidence type="ECO:0000313" key="7">
    <source>
        <dbReference type="EMBL" id="CAB3372247.1"/>
    </source>
</evidence>
<dbReference type="OrthoDB" id="10027872at2759"/>
<dbReference type="InterPro" id="IPR011333">
    <property type="entry name" value="SKP1/BTB/POZ_sf"/>
</dbReference>
<evidence type="ECO:0000313" key="8">
    <source>
        <dbReference type="Proteomes" id="UP000494165"/>
    </source>
</evidence>
<dbReference type="PANTHER" id="PTHR23110">
    <property type="entry name" value="BTB DOMAIN TRANSCRIPTION FACTOR"/>
    <property type="match status" value="1"/>
</dbReference>